<keyword evidence="5" id="KW-0472">Membrane</keyword>
<evidence type="ECO:0000256" key="2">
    <source>
        <dbReference type="ARBA" id="ARBA00006070"/>
    </source>
</evidence>
<proteinExistence type="inferred from homology"/>
<accession>A0ABD1SHK3</accession>
<keyword evidence="7" id="KW-1185">Reference proteome</keyword>
<evidence type="ECO:0000256" key="1">
    <source>
        <dbReference type="ARBA" id="ARBA00004141"/>
    </source>
</evidence>
<dbReference type="AlphaFoldDB" id="A0ABD1SHK3"/>
<dbReference type="InterPro" id="IPR004932">
    <property type="entry name" value="Rer1"/>
</dbReference>
<comment type="subcellular location">
    <subcellularLocation>
        <location evidence="1">Membrane</location>
        <topology evidence="1">Multi-pass membrane protein</topology>
    </subcellularLocation>
</comment>
<reference evidence="7" key="1">
    <citation type="submission" date="2024-07" db="EMBL/GenBank/DDBJ databases">
        <title>Two chromosome-level genome assemblies of Korean endemic species Abeliophyllum distichum and Forsythia ovata (Oleaceae).</title>
        <authorList>
            <person name="Jang H."/>
        </authorList>
    </citation>
    <scope>NUCLEOTIDE SEQUENCE [LARGE SCALE GENOMIC DNA]</scope>
</reference>
<comment type="similarity">
    <text evidence="2">Belongs to the RER1 family.</text>
</comment>
<gene>
    <name evidence="6" type="ORF">Adt_24773</name>
</gene>
<sequence>MYLGFLKRCINPIKQHNLGFTLPGMARKCESARYHLKLAVVSALLELALIPSFSFGLSPLVDPELEPSDGPMLPTKDSDAFKPFIRCLLVFNFWIPLIHGDHCTFSGMKTGDLEMVDMYSILHRTLESSASLNSSDQFQLVKVFFSCIACKKKVKTSA</sequence>
<dbReference type="GO" id="GO:0005737">
    <property type="term" value="C:cytoplasm"/>
    <property type="evidence" value="ECO:0007669"/>
    <property type="project" value="UniProtKB-ARBA"/>
</dbReference>
<comment type="caution">
    <text evidence="6">The sequence shown here is derived from an EMBL/GenBank/DDBJ whole genome shotgun (WGS) entry which is preliminary data.</text>
</comment>
<dbReference type="PANTHER" id="PTHR10743">
    <property type="entry name" value="PROTEIN RER1"/>
    <property type="match status" value="1"/>
</dbReference>
<protein>
    <submittedName>
        <fullName evidence="6">Uncharacterized protein</fullName>
    </submittedName>
</protein>
<name>A0ABD1SHK3_9LAMI</name>
<evidence type="ECO:0000256" key="5">
    <source>
        <dbReference type="ARBA" id="ARBA00023136"/>
    </source>
</evidence>
<keyword evidence="4" id="KW-1133">Transmembrane helix</keyword>
<dbReference type="Pfam" id="PF03248">
    <property type="entry name" value="Rer1"/>
    <property type="match status" value="1"/>
</dbReference>
<evidence type="ECO:0000256" key="3">
    <source>
        <dbReference type="ARBA" id="ARBA00022692"/>
    </source>
</evidence>
<evidence type="ECO:0000256" key="4">
    <source>
        <dbReference type="ARBA" id="ARBA00022989"/>
    </source>
</evidence>
<evidence type="ECO:0000313" key="6">
    <source>
        <dbReference type="EMBL" id="KAL2499223.1"/>
    </source>
</evidence>
<evidence type="ECO:0000313" key="7">
    <source>
        <dbReference type="Proteomes" id="UP001604336"/>
    </source>
</evidence>
<dbReference type="PANTHER" id="PTHR10743:SF17">
    <property type="entry name" value="PROTEIN RER1A"/>
    <property type="match status" value="1"/>
</dbReference>
<dbReference type="EMBL" id="JBFOLK010000007">
    <property type="protein sequence ID" value="KAL2499223.1"/>
    <property type="molecule type" value="Genomic_DNA"/>
</dbReference>
<dbReference type="Proteomes" id="UP001604336">
    <property type="component" value="Unassembled WGS sequence"/>
</dbReference>
<keyword evidence="3" id="KW-0812">Transmembrane</keyword>
<organism evidence="6 7">
    <name type="scientific">Abeliophyllum distichum</name>
    <dbReference type="NCBI Taxonomy" id="126358"/>
    <lineage>
        <taxon>Eukaryota</taxon>
        <taxon>Viridiplantae</taxon>
        <taxon>Streptophyta</taxon>
        <taxon>Embryophyta</taxon>
        <taxon>Tracheophyta</taxon>
        <taxon>Spermatophyta</taxon>
        <taxon>Magnoliopsida</taxon>
        <taxon>eudicotyledons</taxon>
        <taxon>Gunneridae</taxon>
        <taxon>Pentapetalae</taxon>
        <taxon>asterids</taxon>
        <taxon>lamiids</taxon>
        <taxon>Lamiales</taxon>
        <taxon>Oleaceae</taxon>
        <taxon>Forsythieae</taxon>
        <taxon>Abeliophyllum</taxon>
    </lineage>
</organism>
<dbReference type="GO" id="GO:0016020">
    <property type="term" value="C:membrane"/>
    <property type="evidence" value="ECO:0007669"/>
    <property type="project" value="UniProtKB-SubCell"/>
</dbReference>